<evidence type="ECO:0000313" key="2">
    <source>
        <dbReference type="EMBL" id="AWX71960.1"/>
    </source>
</evidence>
<accession>A0ABC8D814</accession>
<dbReference type="Proteomes" id="UP000250069">
    <property type="component" value="Chromosome"/>
</dbReference>
<dbReference type="EMBL" id="CP030150">
    <property type="protein sequence ID" value="AWX71960.1"/>
    <property type="molecule type" value="Genomic_DNA"/>
</dbReference>
<sequence length="89" mass="10552">MMNMTTDKQVRAINQRKMDIVIDKLNIQYEILNNQLESLQTVLMKSSEQQIEELIKDWALILKKITQNRLALVKAKECRMKGELYLEEI</sequence>
<name>A0ABC8D814_BACVE</name>
<dbReference type="AlphaFoldDB" id="A0ABC8D814"/>
<evidence type="ECO:0000256" key="1">
    <source>
        <dbReference type="SAM" id="Coils"/>
    </source>
</evidence>
<gene>
    <name evidence="2" type="ORF">BVDSYZ_07980</name>
</gene>
<keyword evidence="1" id="KW-0175">Coiled coil</keyword>
<reference evidence="2 3" key="1">
    <citation type="submission" date="2018-06" db="EMBL/GenBank/DDBJ databases">
        <title>Complete Genome Sequence of Bacillus velezensis DSYZ, a Plant Growth-Promoting Rhizobacterium with Antifungal Activity.</title>
        <authorList>
            <person name="Du B."/>
            <person name="Ding Y."/>
            <person name="Liu K."/>
            <person name="Yao L."/>
            <person name="Wang C."/>
            <person name="Li H."/>
            <person name="Liu H."/>
        </authorList>
    </citation>
    <scope>NUCLEOTIDE SEQUENCE [LARGE SCALE GENOMIC DNA]</scope>
    <source>
        <strain evidence="2 3">DSYZ</strain>
    </source>
</reference>
<proteinExistence type="predicted"/>
<feature type="coiled-coil region" evidence="1">
    <location>
        <begin position="22"/>
        <end position="49"/>
    </location>
</feature>
<evidence type="ECO:0000313" key="3">
    <source>
        <dbReference type="Proteomes" id="UP000250069"/>
    </source>
</evidence>
<protein>
    <submittedName>
        <fullName evidence="2">Uncharacterized protein</fullName>
    </submittedName>
</protein>
<organism evidence="2 3">
    <name type="scientific">Bacillus velezensis</name>
    <dbReference type="NCBI Taxonomy" id="492670"/>
    <lineage>
        <taxon>Bacteria</taxon>
        <taxon>Bacillati</taxon>
        <taxon>Bacillota</taxon>
        <taxon>Bacilli</taxon>
        <taxon>Bacillales</taxon>
        <taxon>Bacillaceae</taxon>
        <taxon>Bacillus</taxon>
        <taxon>Bacillus amyloliquefaciens group</taxon>
    </lineage>
</organism>